<reference evidence="1 2" key="2">
    <citation type="journal article" date="2022" name="Mol. Ecol. Resour.">
        <title>The genomes of chicory, endive, great burdock and yacon provide insights into Asteraceae paleo-polyploidization history and plant inulin production.</title>
        <authorList>
            <person name="Fan W."/>
            <person name="Wang S."/>
            <person name="Wang H."/>
            <person name="Wang A."/>
            <person name="Jiang F."/>
            <person name="Liu H."/>
            <person name="Zhao H."/>
            <person name="Xu D."/>
            <person name="Zhang Y."/>
        </authorList>
    </citation>
    <scope>NUCLEOTIDE SEQUENCE [LARGE SCALE GENOMIC DNA]</scope>
    <source>
        <strain evidence="2">cv. Punajuju</strain>
        <tissue evidence="1">Leaves</tissue>
    </source>
</reference>
<keyword evidence="2" id="KW-1185">Reference proteome</keyword>
<gene>
    <name evidence="1" type="ORF">L2E82_14216</name>
</gene>
<proteinExistence type="predicted"/>
<name>A0ACB9EZF2_CICIN</name>
<evidence type="ECO:0000313" key="2">
    <source>
        <dbReference type="Proteomes" id="UP001055811"/>
    </source>
</evidence>
<protein>
    <submittedName>
        <fullName evidence="1">Uncharacterized protein</fullName>
    </submittedName>
</protein>
<evidence type="ECO:0000313" key="1">
    <source>
        <dbReference type="EMBL" id="KAI3764212.1"/>
    </source>
</evidence>
<reference evidence="2" key="1">
    <citation type="journal article" date="2022" name="Mol. Ecol. Resour.">
        <title>The genomes of chicory, endive, great burdock and yacon provide insights into Asteraceae palaeo-polyploidization history and plant inulin production.</title>
        <authorList>
            <person name="Fan W."/>
            <person name="Wang S."/>
            <person name="Wang H."/>
            <person name="Wang A."/>
            <person name="Jiang F."/>
            <person name="Liu H."/>
            <person name="Zhao H."/>
            <person name="Xu D."/>
            <person name="Zhang Y."/>
        </authorList>
    </citation>
    <scope>NUCLEOTIDE SEQUENCE [LARGE SCALE GENOMIC DNA]</scope>
    <source>
        <strain evidence="2">cv. Punajuju</strain>
    </source>
</reference>
<dbReference type="Proteomes" id="UP001055811">
    <property type="component" value="Linkage Group LG03"/>
</dbReference>
<dbReference type="EMBL" id="CM042011">
    <property type="protein sequence ID" value="KAI3764212.1"/>
    <property type="molecule type" value="Genomic_DNA"/>
</dbReference>
<comment type="caution">
    <text evidence="1">The sequence shown here is derived from an EMBL/GenBank/DDBJ whole genome shotgun (WGS) entry which is preliminary data.</text>
</comment>
<organism evidence="1 2">
    <name type="scientific">Cichorium intybus</name>
    <name type="common">Chicory</name>
    <dbReference type="NCBI Taxonomy" id="13427"/>
    <lineage>
        <taxon>Eukaryota</taxon>
        <taxon>Viridiplantae</taxon>
        <taxon>Streptophyta</taxon>
        <taxon>Embryophyta</taxon>
        <taxon>Tracheophyta</taxon>
        <taxon>Spermatophyta</taxon>
        <taxon>Magnoliopsida</taxon>
        <taxon>eudicotyledons</taxon>
        <taxon>Gunneridae</taxon>
        <taxon>Pentapetalae</taxon>
        <taxon>asterids</taxon>
        <taxon>campanulids</taxon>
        <taxon>Asterales</taxon>
        <taxon>Asteraceae</taxon>
        <taxon>Cichorioideae</taxon>
        <taxon>Cichorieae</taxon>
        <taxon>Cichoriinae</taxon>
        <taxon>Cichorium</taxon>
    </lineage>
</organism>
<accession>A0ACB9EZF2</accession>
<sequence>MTNLSKLEFMALDISRKNYLSWIIDAEIHLDAMGIGNTIETVNALNEASNQDKTKVMIFLCHHLNKRLKVEYLTVKDPTYLWNNLNENNGHQKTVVLPRARFDWLHLRLQDFKYVSEYNSAMFKITSQLKLCGETIIDEDMLEKTFTIFHTTNMLMQQQYREKCFKKYSELISCLLVAEQNNELLMKNHQSRLIGSSTFPEVNASSYNHNGRGSNRGRGHGGGCHNHRPNNNNDTSNHQKWENNKSPHPNDKNGQSDCHGQD</sequence>